<dbReference type="Gene3D" id="1.10.760.10">
    <property type="entry name" value="Cytochrome c-like domain"/>
    <property type="match status" value="1"/>
</dbReference>
<sequence length="156" mass="17356">MRTYIPLRLLYLGTTGILFTLCIICLNALGETNHPVQDAPLTDGGSMYTDFLAGDSLARRGWTLWRENACGACHDSNMQRDMTAPALAGVTTRWSAYPREDLYRWVQNSQRLLGSGHPRATELWAEWGPSVMSNYANLSDEDVAAILAFVETRARG</sequence>
<keyword evidence="1 4" id="KW-0349">Heme</keyword>
<dbReference type="EMBL" id="PTJC01000005">
    <property type="protein sequence ID" value="PPK88662.1"/>
    <property type="molecule type" value="Genomic_DNA"/>
</dbReference>
<feature type="transmembrane region" description="Helical" evidence="5">
    <location>
        <begin position="9"/>
        <end position="30"/>
    </location>
</feature>
<evidence type="ECO:0000313" key="7">
    <source>
        <dbReference type="EMBL" id="PPK88662.1"/>
    </source>
</evidence>
<dbReference type="GO" id="GO:0046872">
    <property type="term" value="F:metal ion binding"/>
    <property type="evidence" value="ECO:0007669"/>
    <property type="project" value="UniProtKB-KW"/>
</dbReference>
<comment type="caution">
    <text evidence="7">The sequence shown here is derived from an EMBL/GenBank/DDBJ whole genome shotgun (WGS) entry which is preliminary data.</text>
</comment>
<keyword evidence="3 4" id="KW-0408">Iron</keyword>
<dbReference type="SUPFAM" id="SSF46626">
    <property type="entry name" value="Cytochrome c"/>
    <property type="match status" value="1"/>
</dbReference>
<name>A0A2S6IB16_9BACT</name>
<keyword evidence="5" id="KW-0812">Transmembrane</keyword>
<protein>
    <submittedName>
        <fullName evidence="7">Cytochrome c</fullName>
    </submittedName>
</protein>
<gene>
    <name evidence="7" type="ORF">CLV84_1632</name>
</gene>
<dbReference type="Pfam" id="PF00034">
    <property type="entry name" value="Cytochrom_C"/>
    <property type="match status" value="1"/>
</dbReference>
<keyword evidence="8" id="KW-1185">Reference proteome</keyword>
<reference evidence="7 8" key="1">
    <citation type="submission" date="2018-02" db="EMBL/GenBank/DDBJ databases">
        <title>Genomic Encyclopedia of Archaeal and Bacterial Type Strains, Phase II (KMG-II): from individual species to whole genera.</title>
        <authorList>
            <person name="Goeker M."/>
        </authorList>
    </citation>
    <scope>NUCLEOTIDE SEQUENCE [LARGE SCALE GENOMIC DNA]</scope>
    <source>
        <strain evidence="7 8">DSM 29526</strain>
    </source>
</reference>
<evidence type="ECO:0000256" key="5">
    <source>
        <dbReference type="SAM" id="Phobius"/>
    </source>
</evidence>
<keyword evidence="5" id="KW-1133">Transmembrane helix</keyword>
<keyword evidence="2 4" id="KW-0479">Metal-binding</keyword>
<dbReference type="GO" id="GO:0020037">
    <property type="term" value="F:heme binding"/>
    <property type="evidence" value="ECO:0007669"/>
    <property type="project" value="InterPro"/>
</dbReference>
<dbReference type="AlphaFoldDB" id="A0A2S6IB16"/>
<dbReference type="OrthoDB" id="955119at2"/>
<accession>A0A2S6IB16</accession>
<keyword evidence="5" id="KW-0472">Membrane</keyword>
<dbReference type="InterPro" id="IPR009056">
    <property type="entry name" value="Cyt_c-like_dom"/>
</dbReference>
<evidence type="ECO:0000256" key="4">
    <source>
        <dbReference type="PROSITE-ProRule" id="PRU00433"/>
    </source>
</evidence>
<organism evidence="7 8">
    <name type="scientific">Neolewinella xylanilytica</name>
    <dbReference type="NCBI Taxonomy" id="1514080"/>
    <lineage>
        <taxon>Bacteria</taxon>
        <taxon>Pseudomonadati</taxon>
        <taxon>Bacteroidota</taxon>
        <taxon>Saprospiria</taxon>
        <taxon>Saprospirales</taxon>
        <taxon>Lewinellaceae</taxon>
        <taxon>Neolewinella</taxon>
    </lineage>
</organism>
<evidence type="ECO:0000256" key="3">
    <source>
        <dbReference type="ARBA" id="ARBA00023004"/>
    </source>
</evidence>
<dbReference type="InterPro" id="IPR036909">
    <property type="entry name" value="Cyt_c-like_dom_sf"/>
</dbReference>
<evidence type="ECO:0000256" key="1">
    <source>
        <dbReference type="ARBA" id="ARBA00022617"/>
    </source>
</evidence>
<feature type="domain" description="Cytochrome c" evidence="6">
    <location>
        <begin position="56"/>
        <end position="154"/>
    </location>
</feature>
<evidence type="ECO:0000259" key="6">
    <source>
        <dbReference type="PROSITE" id="PS51007"/>
    </source>
</evidence>
<proteinExistence type="predicted"/>
<dbReference type="Proteomes" id="UP000237662">
    <property type="component" value="Unassembled WGS sequence"/>
</dbReference>
<evidence type="ECO:0000313" key="8">
    <source>
        <dbReference type="Proteomes" id="UP000237662"/>
    </source>
</evidence>
<dbReference type="PROSITE" id="PS51007">
    <property type="entry name" value="CYTC"/>
    <property type="match status" value="1"/>
</dbReference>
<dbReference type="RefSeq" id="WP_146088751.1">
    <property type="nucleotide sequence ID" value="NZ_PTJC01000005.1"/>
</dbReference>
<evidence type="ECO:0000256" key="2">
    <source>
        <dbReference type="ARBA" id="ARBA00022723"/>
    </source>
</evidence>
<dbReference type="GO" id="GO:0009055">
    <property type="term" value="F:electron transfer activity"/>
    <property type="evidence" value="ECO:0007669"/>
    <property type="project" value="InterPro"/>
</dbReference>